<dbReference type="Proteomes" id="UP000054988">
    <property type="component" value="Unassembled WGS sequence"/>
</dbReference>
<comment type="caution">
    <text evidence="3">The sequence shown here is derived from an EMBL/GenBank/DDBJ whole genome shotgun (WGS) entry which is preliminary data.</text>
</comment>
<protein>
    <submittedName>
        <fullName evidence="3">Uncharacterized protein</fullName>
    </submittedName>
</protein>
<feature type="chain" id="PRO_5006901623" evidence="2">
    <location>
        <begin position="21"/>
        <end position="318"/>
    </location>
</feature>
<evidence type="ECO:0000256" key="2">
    <source>
        <dbReference type="SAM" id="SignalP"/>
    </source>
</evidence>
<proteinExistence type="predicted"/>
<dbReference type="AlphaFoldDB" id="A0A0W0FEA5"/>
<evidence type="ECO:0000313" key="3">
    <source>
        <dbReference type="EMBL" id="KTB34609.1"/>
    </source>
</evidence>
<feature type="compositionally biased region" description="Pro residues" evidence="1">
    <location>
        <begin position="262"/>
        <end position="272"/>
    </location>
</feature>
<keyword evidence="2" id="KW-0732">Signal</keyword>
<name>A0A0W0FEA5_MONRR</name>
<evidence type="ECO:0000256" key="1">
    <source>
        <dbReference type="SAM" id="MobiDB-lite"/>
    </source>
</evidence>
<sequence>MMRSSLFILLTVLPALMVAAFPLELDKRAAKNKCADNGLPPCACNNGLGLRRSSLTCPAKAFGFKDKASVSDGTLKEFSSKAGFDTQCDHIVELQYIASKMDKEICDVFLANNAKFKQFFNFINDTPRLVNVEGAVNNAKGVLFSTTASGRPKKFKKTTKKAANGLASYLQLVKNDAKDIANDIDAEMNRLVSGTSSSGFSNFESDYTAKLSSIITDAKQQALTLSNAPVTFAPPSSSSATTSAPSVPTSSSVPSSKKRPAPGSPPAPPPPAKKPKTNAPAPPPPAKKPKVAPPKPPAPKKKPATKTTTKKAVPKKKT</sequence>
<accession>A0A0W0FEA5</accession>
<evidence type="ECO:0000313" key="4">
    <source>
        <dbReference type="Proteomes" id="UP000054988"/>
    </source>
</evidence>
<reference evidence="3 4" key="1">
    <citation type="submission" date="2015-12" db="EMBL/GenBank/DDBJ databases">
        <title>Draft genome sequence of Moniliophthora roreri, the causal agent of frosty pod rot of cacao.</title>
        <authorList>
            <person name="Aime M.C."/>
            <person name="Diaz-Valderrama J.R."/>
            <person name="Kijpornyongpan T."/>
            <person name="Phillips-Mora W."/>
        </authorList>
    </citation>
    <scope>NUCLEOTIDE SEQUENCE [LARGE SCALE GENOMIC DNA]</scope>
    <source>
        <strain evidence="3 4">MCA 2952</strain>
    </source>
</reference>
<dbReference type="EMBL" id="LATX01002056">
    <property type="protein sequence ID" value="KTB34609.1"/>
    <property type="molecule type" value="Genomic_DNA"/>
</dbReference>
<feature type="compositionally biased region" description="Basic residues" evidence="1">
    <location>
        <begin position="298"/>
        <end position="318"/>
    </location>
</feature>
<feature type="compositionally biased region" description="Pro residues" evidence="1">
    <location>
        <begin position="280"/>
        <end position="297"/>
    </location>
</feature>
<feature type="region of interest" description="Disordered" evidence="1">
    <location>
        <begin position="232"/>
        <end position="318"/>
    </location>
</feature>
<gene>
    <name evidence="3" type="ORF">WG66_12816</name>
</gene>
<feature type="signal peptide" evidence="2">
    <location>
        <begin position="1"/>
        <end position="20"/>
    </location>
</feature>
<feature type="compositionally biased region" description="Low complexity" evidence="1">
    <location>
        <begin position="232"/>
        <end position="255"/>
    </location>
</feature>
<organism evidence="3 4">
    <name type="scientific">Moniliophthora roreri</name>
    <name type="common">Frosty pod rot fungus</name>
    <name type="synonym">Monilia roreri</name>
    <dbReference type="NCBI Taxonomy" id="221103"/>
    <lineage>
        <taxon>Eukaryota</taxon>
        <taxon>Fungi</taxon>
        <taxon>Dikarya</taxon>
        <taxon>Basidiomycota</taxon>
        <taxon>Agaricomycotina</taxon>
        <taxon>Agaricomycetes</taxon>
        <taxon>Agaricomycetidae</taxon>
        <taxon>Agaricales</taxon>
        <taxon>Marasmiineae</taxon>
        <taxon>Marasmiaceae</taxon>
        <taxon>Moniliophthora</taxon>
    </lineage>
</organism>